<gene>
    <name evidence="7" type="ORF">BJY01DRAFT_257892</name>
</gene>
<protein>
    <recommendedName>
        <fullName evidence="9">Transcription factor domain-containing protein</fullName>
    </recommendedName>
</protein>
<evidence type="ECO:0000256" key="4">
    <source>
        <dbReference type="ARBA" id="ARBA00023163"/>
    </source>
</evidence>
<evidence type="ECO:0000313" key="7">
    <source>
        <dbReference type="EMBL" id="KAL2839002.1"/>
    </source>
</evidence>
<keyword evidence="8" id="KW-1185">Reference proteome</keyword>
<evidence type="ECO:0000256" key="1">
    <source>
        <dbReference type="ARBA" id="ARBA00004123"/>
    </source>
</evidence>
<keyword evidence="2" id="KW-0479">Metal-binding</keyword>
<sequence length="481" mass="54533">MKFSTVCVRNLLTGRLCSMMQMMSLHTLDRTYPADFPSQQSLSPLLSRESLRRVAWCTFYLDSMTDGGRYGSQTVDEHAYRLQLPCDEESFLGNDRVVTEPLFPGQIPGNVAVDHLPHASLDMSAYVLRTAAARRRALHFAFRASYQEQTVEQLSADLLTLEGKTEEVFEALPRRFQFIPDNIILHRKRLTTFVLLHVLRQNLFIILGRAALQIYLRDPTKSALVSQVRRNRITRALAVADVVSEGLKHAICFDPHIGIQAYVALEILLFEPLRLANEDPSTDPKAPELLEAVTHLLTVIRDIARRSEFIKHLRLEAIHRAARCDCTHLLTQEDLALIRRKHPLVGQDIAEYDFRDLRGAKLERLSKRGRVSGQNVPVEAPDEVLLDDSSGPTSPDPDHMEVTCDTRASTSAVEQPIPHQPPDLPPDSGIELYEAMQESQPWRDLVEPENADHLFSSLNWLWPFEEWEDQIGDPLGFSGLL</sequence>
<evidence type="ECO:0000256" key="2">
    <source>
        <dbReference type="ARBA" id="ARBA00022723"/>
    </source>
</evidence>
<organism evidence="7 8">
    <name type="scientific">Aspergillus pseudoustus</name>
    <dbReference type="NCBI Taxonomy" id="1810923"/>
    <lineage>
        <taxon>Eukaryota</taxon>
        <taxon>Fungi</taxon>
        <taxon>Dikarya</taxon>
        <taxon>Ascomycota</taxon>
        <taxon>Pezizomycotina</taxon>
        <taxon>Eurotiomycetes</taxon>
        <taxon>Eurotiomycetidae</taxon>
        <taxon>Eurotiales</taxon>
        <taxon>Aspergillaceae</taxon>
        <taxon>Aspergillus</taxon>
        <taxon>Aspergillus subgen. Nidulantes</taxon>
    </lineage>
</organism>
<comment type="subcellular location">
    <subcellularLocation>
        <location evidence="1">Nucleus</location>
    </subcellularLocation>
</comment>
<dbReference type="CDD" id="cd12148">
    <property type="entry name" value="fungal_TF_MHR"/>
    <property type="match status" value="1"/>
</dbReference>
<evidence type="ECO:0000256" key="6">
    <source>
        <dbReference type="SAM" id="MobiDB-lite"/>
    </source>
</evidence>
<evidence type="ECO:0000256" key="3">
    <source>
        <dbReference type="ARBA" id="ARBA00023015"/>
    </source>
</evidence>
<comment type="caution">
    <text evidence="7">The sequence shown here is derived from an EMBL/GenBank/DDBJ whole genome shotgun (WGS) entry which is preliminary data.</text>
</comment>
<evidence type="ECO:0000256" key="5">
    <source>
        <dbReference type="ARBA" id="ARBA00023242"/>
    </source>
</evidence>
<evidence type="ECO:0000313" key="8">
    <source>
        <dbReference type="Proteomes" id="UP001610446"/>
    </source>
</evidence>
<dbReference type="PANTHER" id="PTHR47338:SF7">
    <property type="entry name" value="ZN(II)2CYS6 TRANSCRIPTION FACTOR (EUROFUNG)"/>
    <property type="match status" value="1"/>
</dbReference>
<evidence type="ECO:0008006" key="9">
    <source>
        <dbReference type="Google" id="ProtNLM"/>
    </source>
</evidence>
<feature type="region of interest" description="Disordered" evidence="6">
    <location>
        <begin position="369"/>
        <end position="399"/>
    </location>
</feature>
<reference evidence="7 8" key="1">
    <citation type="submission" date="2024-07" db="EMBL/GenBank/DDBJ databases">
        <title>Section-level genome sequencing and comparative genomics of Aspergillus sections Usti and Cavernicolus.</title>
        <authorList>
            <consortium name="Lawrence Berkeley National Laboratory"/>
            <person name="Nybo J.L."/>
            <person name="Vesth T.C."/>
            <person name="Theobald S."/>
            <person name="Frisvad J.C."/>
            <person name="Larsen T.O."/>
            <person name="Kjaerboelling I."/>
            <person name="Rothschild-Mancinelli K."/>
            <person name="Lyhne E.K."/>
            <person name="Kogle M.E."/>
            <person name="Barry K."/>
            <person name="Clum A."/>
            <person name="Na H."/>
            <person name="Ledsgaard L."/>
            <person name="Lin J."/>
            <person name="Lipzen A."/>
            <person name="Kuo A."/>
            <person name="Riley R."/>
            <person name="Mondo S."/>
            <person name="Labutti K."/>
            <person name="Haridas S."/>
            <person name="Pangalinan J."/>
            <person name="Salamov A.A."/>
            <person name="Simmons B.A."/>
            <person name="Magnuson J.K."/>
            <person name="Chen J."/>
            <person name="Drula E."/>
            <person name="Henrissat B."/>
            <person name="Wiebenga A."/>
            <person name="Lubbers R.J."/>
            <person name="Gomes A.C."/>
            <person name="Makela M.R."/>
            <person name="Stajich J."/>
            <person name="Grigoriev I.V."/>
            <person name="Mortensen U.H."/>
            <person name="De Vries R.P."/>
            <person name="Baker S.E."/>
            <person name="Andersen M.R."/>
        </authorList>
    </citation>
    <scope>NUCLEOTIDE SEQUENCE [LARGE SCALE GENOMIC DNA]</scope>
    <source>
        <strain evidence="7 8">CBS 123904</strain>
    </source>
</reference>
<dbReference type="EMBL" id="JBFXLU010000139">
    <property type="protein sequence ID" value="KAL2839002.1"/>
    <property type="molecule type" value="Genomic_DNA"/>
</dbReference>
<dbReference type="InterPro" id="IPR050815">
    <property type="entry name" value="TF_fung"/>
</dbReference>
<keyword evidence="4" id="KW-0804">Transcription</keyword>
<name>A0ABR4JG41_9EURO</name>
<proteinExistence type="predicted"/>
<dbReference type="Proteomes" id="UP001610446">
    <property type="component" value="Unassembled WGS sequence"/>
</dbReference>
<keyword evidence="3" id="KW-0805">Transcription regulation</keyword>
<dbReference type="PANTHER" id="PTHR47338">
    <property type="entry name" value="ZN(II)2CYS6 TRANSCRIPTION FACTOR (EUROFUNG)-RELATED"/>
    <property type="match status" value="1"/>
</dbReference>
<accession>A0ABR4JG41</accession>
<keyword evidence="5" id="KW-0539">Nucleus</keyword>